<dbReference type="InterPro" id="IPR007546">
    <property type="entry name" value="DUF503"/>
</dbReference>
<proteinExistence type="predicted"/>
<dbReference type="STRING" id="690850.Desaf_3746"/>
<dbReference type="PANTHER" id="PTHR36441:SF1">
    <property type="entry name" value="DUF503 DOMAIN-CONTAINING PROTEIN"/>
    <property type="match status" value="1"/>
</dbReference>
<evidence type="ECO:0000313" key="2">
    <source>
        <dbReference type="Proteomes" id="UP000007844"/>
    </source>
</evidence>
<dbReference type="RefSeq" id="WP_005984347.1">
    <property type="nucleotide sequence ID" value="NC_016629.1"/>
</dbReference>
<evidence type="ECO:0008006" key="3">
    <source>
        <dbReference type="Google" id="ProtNLM"/>
    </source>
</evidence>
<dbReference type="Gene3D" id="3.30.70.1120">
    <property type="entry name" value="TT1725-like"/>
    <property type="match status" value="1"/>
</dbReference>
<dbReference type="AlphaFoldDB" id="F3YZZ3"/>
<dbReference type="KEGG" id="daf:Desaf_3746"/>
<dbReference type="Pfam" id="PF04456">
    <property type="entry name" value="DUF503"/>
    <property type="match status" value="1"/>
</dbReference>
<dbReference type="eggNOG" id="COG1550">
    <property type="taxonomic scope" value="Bacteria"/>
</dbReference>
<accession>F3YZZ3</accession>
<dbReference type="Proteomes" id="UP000007844">
    <property type="component" value="Chromosome"/>
</dbReference>
<dbReference type="PANTHER" id="PTHR36441">
    <property type="entry name" value="HYPOTHETICAL CYTOSOLIC PROTEIN"/>
    <property type="match status" value="1"/>
</dbReference>
<reference evidence="1 2" key="1">
    <citation type="journal article" date="2011" name="J. Bacteriol.">
        <title>Genome sequence of the mercury-methylating and pleomorphic Desulfovibrio africanus Strain Walvis Bay.</title>
        <authorList>
            <person name="Brown S.D."/>
            <person name="Wall J.D."/>
            <person name="Kucken A.M."/>
            <person name="Gilmour C.C."/>
            <person name="Podar M."/>
            <person name="Brandt C.C."/>
            <person name="Teshima H."/>
            <person name="Detter J.C."/>
            <person name="Han C.S."/>
            <person name="Land M.L."/>
            <person name="Lucas S."/>
            <person name="Han J."/>
            <person name="Pennacchio L."/>
            <person name="Nolan M."/>
            <person name="Pitluck S."/>
            <person name="Woyke T."/>
            <person name="Goodwin L."/>
            <person name="Palumbo A.V."/>
            <person name="Elias D.A."/>
        </authorList>
    </citation>
    <scope>NUCLEOTIDE SEQUENCE [LARGE SCALE GENOMIC DNA]</scope>
    <source>
        <strain evidence="1 2">Walvis Bay</strain>
    </source>
</reference>
<organism evidence="1 2">
    <name type="scientific">Desulfocurvibacter africanus subsp. africanus str. Walvis Bay</name>
    <dbReference type="NCBI Taxonomy" id="690850"/>
    <lineage>
        <taxon>Bacteria</taxon>
        <taxon>Pseudomonadati</taxon>
        <taxon>Thermodesulfobacteriota</taxon>
        <taxon>Desulfovibrionia</taxon>
        <taxon>Desulfovibrionales</taxon>
        <taxon>Desulfovibrionaceae</taxon>
        <taxon>Desulfocurvibacter</taxon>
    </lineage>
</organism>
<dbReference type="HOGENOM" id="CLU_149981_4_1_7"/>
<gene>
    <name evidence="1" type="ORF">Desaf_3746</name>
</gene>
<protein>
    <recommendedName>
        <fullName evidence="3">DUF503 domain-containing protein</fullName>
    </recommendedName>
</protein>
<evidence type="ECO:0000313" key="1">
    <source>
        <dbReference type="EMBL" id="EGJ52022.1"/>
    </source>
</evidence>
<dbReference type="SUPFAM" id="SSF103007">
    <property type="entry name" value="Hypothetical protein TT1725"/>
    <property type="match status" value="1"/>
</dbReference>
<name>F3YZZ3_DESAF</name>
<dbReference type="InterPro" id="IPR036746">
    <property type="entry name" value="TT1725-like_sf"/>
</dbReference>
<dbReference type="EMBL" id="CP003221">
    <property type="protein sequence ID" value="EGJ52022.1"/>
    <property type="molecule type" value="Genomic_DNA"/>
</dbReference>
<keyword evidence="2" id="KW-1185">Reference proteome</keyword>
<sequence length="95" mass="10555">MMIGVLRLEFALHDNDSLKGKRSFTNSMKQKLRNKFNVSVSEIESQDSHTRLVLGVVTCGPDTQAVQGRLTKALNMVEAASTEDLVDCSTEYFSD</sequence>